<dbReference type="EMBL" id="QGMI01000004">
    <property type="protein sequence ID" value="TVY49864.1"/>
    <property type="molecule type" value="Genomic_DNA"/>
</dbReference>
<keyword evidence="6 16" id="KW-0136">Cellulose degradation</keyword>
<keyword evidence="3 16" id="KW-0964">Secreted</keyword>
<dbReference type="OrthoDB" id="3238762at2759"/>
<reference evidence="18 19" key="1">
    <citation type="submission" date="2018-05" db="EMBL/GenBank/DDBJ databases">
        <title>Genome sequencing and assembly of the regulated plant pathogen Lachnellula willkommii and related sister species for the development of diagnostic species identification markers.</title>
        <authorList>
            <person name="Giroux E."/>
            <person name="Bilodeau G."/>
        </authorList>
    </citation>
    <scope>NUCLEOTIDE SEQUENCE [LARGE SCALE GENOMIC DNA]</scope>
    <source>
        <strain evidence="18 19">CBS 160.35</strain>
    </source>
</reference>
<evidence type="ECO:0000256" key="16">
    <source>
        <dbReference type="RuleBase" id="RU368122"/>
    </source>
</evidence>
<evidence type="ECO:0000313" key="19">
    <source>
        <dbReference type="Proteomes" id="UP000443090"/>
    </source>
</evidence>
<evidence type="ECO:0000256" key="14">
    <source>
        <dbReference type="ARBA" id="ARBA00044502"/>
    </source>
</evidence>
<evidence type="ECO:0000259" key="17">
    <source>
        <dbReference type="Pfam" id="PF03443"/>
    </source>
</evidence>
<evidence type="ECO:0000256" key="4">
    <source>
        <dbReference type="ARBA" id="ARBA00022723"/>
    </source>
</evidence>
<dbReference type="GO" id="GO:0046872">
    <property type="term" value="F:metal ion binding"/>
    <property type="evidence" value="ECO:0007669"/>
    <property type="project" value="UniProtKB-KW"/>
</dbReference>
<protein>
    <recommendedName>
        <fullName evidence="16">AA9 family lytic polysaccharide monooxygenase</fullName>
        <ecNumber evidence="16">1.14.99.56</ecNumber>
    </recommendedName>
    <alternativeName>
        <fullName evidence="16">Endo-beta-1,4-glucanase</fullName>
    </alternativeName>
    <alternativeName>
        <fullName evidence="16">Glycosyl hydrolase 61 family protein</fullName>
    </alternativeName>
</protein>
<evidence type="ECO:0000256" key="13">
    <source>
        <dbReference type="ARBA" id="ARBA00023326"/>
    </source>
</evidence>
<dbReference type="PANTHER" id="PTHR33353:SF9">
    <property type="entry name" value="ENDOGLUCANASE II"/>
    <property type="match status" value="1"/>
</dbReference>
<dbReference type="EC" id="1.14.99.56" evidence="16"/>
<dbReference type="GO" id="GO:0005576">
    <property type="term" value="C:extracellular region"/>
    <property type="evidence" value="ECO:0007669"/>
    <property type="project" value="UniProtKB-SubCell"/>
</dbReference>
<proteinExistence type="inferred from homology"/>
<keyword evidence="10 16" id="KW-1015">Disulfide bond</keyword>
<evidence type="ECO:0000256" key="2">
    <source>
        <dbReference type="ARBA" id="ARBA00004613"/>
    </source>
</evidence>
<accession>A0A8H8SBX3</accession>
<dbReference type="AlphaFoldDB" id="A0A8H8SBX3"/>
<keyword evidence="19" id="KW-1185">Reference proteome</keyword>
<dbReference type="CDD" id="cd21175">
    <property type="entry name" value="LPMO_AA9"/>
    <property type="match status" value="1"/>
</dbReference>
<evidence type="ECO:0000313" key="18">
    <source>
        <dbReference type="EMBL" id="TVY49864.1"/>
    </source>
</evidence>
<dbReference type="GO" id="GO:0008810">
    <property type="term" value="F:cellulase activity"/>
    <property type="evidence" value="ECO:0007669"/>
    <property type="project" value="UniProtKB-UniRule"/>
</dbReference>
<comment type="caution">
    <text evidence="18">The sequence shown here is derived from an EMBL/GenBank/DDBJ whole genome shotgun (WGS) entry which is preliminary data.</text>
</comment>
<dbReference type="InterPro" id="IPR005103">
    <property type="entry name" value="AA9_LPMO"/>
</dbReference>
<keyword evidence="13 16" id="KW-0624">Polysaccharide degradation</keyword>
<evidence type="ECO:0000256" key="7">
    <source>
        <dbReference type="ARBA" id="ARBA00023002"/>
    </source>
</evidence>
<dbReference type="PANTHER" id="PTHR33353">
    <property type="entry name" value="PUTATIVE (AFU_ORTHOLOGUE AFUA_1G12560)-RELATED"/>
    <property type="match status" value="1"/>
</dbReference>
<sequence>MSKVVNAASDTGSGSGSWFKVAEEGYNPTTKIWGTDTLNTNCGKKSFIVPADLALGSYLVRAEAIALHTANTAGGAQFYMTCFQINLTGSGTATPTGVTFPGAYNASEPGILINIYDNLQSYTIPGPAVFTG</sequence>
<comment type="cofactor">
    <cofactor evidence="1">
        <name>Cu(2+)</name>
        <dbReference type="ChEBI" id="CHEBI:29036"/>
    </cofactor>
</comment>
<evidence type="ECO:0000256" key="8">
    <source>
        <dbReference type="ARBA" id="ARBA00023008"/>
    </source>
</evidence>
<comment type="catalytic activity">
    <reaction evidence="15 16">
        <text>[(1-&gt;4)-beta-D-glucosyl]n+m + reduced acceptor + O2 = 4-dehydro-beta-D-glucosyl-[(1-&gt;4)-beta-D-glucosyl]n-1 + [(1-&gt;4)-beta-D-glucosyl]m + acceptor + H2O.</text>
        <dbReference type="EC" id="1.14.99.56"/>
    </reaction>
</comment>
<name>A0A8H8SBX3_9HELO</name>
<dbReference type="Proteomes" id="UP000443090">
    <property type="component" value="Unassembled WGS sequence"/>
</dbReference>
<dbReference type="GO" id="GO:0030245">
    <property type="term" value="P:cellulose catabolic process"/>
    <property type="evidence" value="ECO:0007669"/>
    <property type="project" value="UniProtKB-UniRule"/>
</dbReference>
<dbReference type="GO" id="GO:0030248">
    <property type="term" value="F:cellulose binding"/>
    <property type="evidence" value="ECO:0007669"/>
    <property type="project" value="UniProtKB-UniRule"/>
</dbReference>
<keyword evidence="7" id="KW-0560">Oxidoreductase</keyword>
<dbReference type="InterPro" id="IPR049892">
    <property type="entry name" value="AA9"/>
</dbReference>
<evidence type="ECO:0000256" key="15">
    <source>
        <dbReference type="ARBA" id="ARBA00045077"/>
    </source>
</evidence>
<dbReference type="Gene3D" id="2.70.50.70">
    <property type="match status" value="1"/>
</dbReference>
<dbReference type="Pfam" id="PF03443">
    <property type="entry name" value="AA9"/>
    <property type="match status" value="1"/>
</dbReference>
<keyword evidence="4" id="KW-0479">Metal-binding</keyword>
<keyword evidence="11" id="KW-0325">Glycoprotein</keyword>
<dbReference type="GO" id="GO:0004497">
    <property type="term" value="F:monooxygenase activity"/>
    <property type="evidence" value="ECO:0007669"/>
    <property type="project" value="UniProtKB-KW"/>
</dbReference>
<evidence type="ECO:0000256" key="9">
    <source>
        <dbReference type="ARBA" id="ARBA00023033"/>
    </source>
</evidence>
<evidence type="ECO:0000256" key="6">
    <source>
        <dbReference type="ARBA" id="ARBA00023001"/>
    </source>
</evidence>
<organism evidence="18 19">
    <name type="scientific">Lachnellula occidentalis</name>
    <dbReference type="NCBI Taxonomy" id="215460"/>
    <lineage>
        <taxon>Eukaryota</taxon>
        <taxon>Fungi</taxon>
        <taxon>Dikarya</taxon>
        <taxon>Ascomycota</taxon>
        <taxon>Pezizomycotina</taxon>
        <taxon>Leotiomycetes</taxon>
        <taxon>Helotiales</taxon>
        <taxon>Lachnaceae</taxon>
        <taxon>Lachnellula</taxon>
    </lineage>
</organism>
<keyword evidence="9" id="KW-0503">Monooxygenase</keyword>
<comment type="domain">
    <text evidence="16">Has a modular structure: an endo-beta-1,4-glucanase catalytic module at the N-terminus, a linker rich in serines and threonines, and a C-terminal carbohydrate-binding module (CBM).</text>
</comment>
<comment type="function">
    <text evidence="16">Lytic polysaccharide monooxygenase (LMPO) that depolymerizes crystalline and amorphous polysaccharides via the oxidation of scissile alpha- or beta-(1-4)-glycosidic bonds, yielding C1 and/or C4 oxidation products. Catalysis by LPMOs requires the reduction of the active-site copper from Cu(II) to Cu(I) by a reducing agent and H(2)O(2) or O(2) as a cosubstrate.</text>
</comment>
<keyword evidence="5" id="KW-0732">Signal</keyword>
<keyword evidence="8" id="KW-0186">Copper</keyword>
<evidence type="ECO:0000256" key="12">
    <source>
        <dbReference type="ARBA" id="ARBA00023277"/>
    </source>
</evidence>
<gene>
    <name evidence="18" type="primary">eglD_1</name>
    <name evidence="18" type="ORF">LOCC1_G000215</name>
</gene>
<evidence type="ECO:0000256" key="3">
    <source>
        <dbReference type="ARBA" id="ARBA00022525"/>
    </source>
</evidence>
<evidence type="ECO:0000256" key="11">
    <source>
        <dbReference type="ARBA" id="ARBA00023180"/>
    </source>
</evidence>
<comment type="similarity">
    <text evidence="14">Belongs to the polysaccharide monooxygenase AA9 family.</text>
</comment>
<evidence type="ECO:0000256" key="1">
    <source>
        <dbReference type="ARBA" id="ARBA00001973"/>
    </source>
</evidence>
<comment type="subcellular location">
    <subcellularLocation>
        <location evidence="2 16">Secreted</location>
    </subcellularLocation>
</comment>
<evidence type="ECO:0000256" key="5">
    <source>
        <dbReference type="ARBA" id="ARBA00022729"/>
    </source>
</evidence>
<evidence type="ECO:0000256" key="10">
    <source>
        <dbReference type="ARBA" id="ARBA00023157"/>
    </source>
</evidence>
<keyword evidence="12 16" id="KW-0119">Carbohydrate metabolism</keyword>
<feature type="domain" description="Auxiliary Activity family 9 catalytic" evidence="17">
    <location>
        <begin position="1"/>
        <end position="121"/>
    </location>
</feature>